<sequence>MAIRIPHGMTHPHFPIVTLPFAPPRREATRLRNPSPF</sequence>
<name>A0A2R3IUV8_9PSED</name>
<accession>A0A2R3IUV8</accession>
<evidence type="ECO:0000313" key="2">
    <source>
        <dbReference type="Proteomes" id="UP000238390"/>
    </source>
</evidence>
<dbReference type="AlphaFoldDB" id="A0A2R3IUV8"/>
<dbReference type="Proteomes" id="UP000238390">
    <property type="component" value="Chromosome"/>
</dbReference>
<proteinExistence type="predicted"/>
<reference evidence="1 2" key="1">
    <citation type="submission" date="2018-02" db="EMBL/GenBank/DDBJ databases">
        <title>FDA/CDC Antimicrobial Resistant Isolate Bank Genome Sequencing.</title>
        <authorList>
            <person name="Benahmed F.H."/>
            <person name="Lutgring J.D."/>
            <person name="Yoo B."/>
            <person name="Machado M."/>
            <person name="Brown A."/>
            <person name="McAllister G."/>
            <person name="Perry A."/>
            <person name="Halpin A.L."/>
            <person name="Vavikolanu K."/>
            <person name="Ott S."/>
            <person name="Zhao X."/>
            <person name="Tallon L.J."/>
            <person name="Sadzewicz L."/>
            <person name="Aluvathingal J."/>
            <person name="Nadendla S."/>
            <person name="Voskania-kordi A."/>
            <person name="Simonyan V."/>
            <person name="Patel J."/>
            <person name="Shawar R.M."/>
        </authorList>
    </citation>
    <scope>NUCLEOTIDE SEQUENCE [LARGE SCALE GENOMIC DNA]</scope>
    <source>
        <strain evidence="1 2">AR_0356</strain>
    </source>
</reference>
<keyword evidence="2" id="KW-1185">Reference proteome</keyword>
<protein>
    <submittedName>
        <fullName evidence="1">Uncharacterized protein</fullName>
    </submittedName>
</protein>
<evidence type="ECO:0000313" key="1">
    <source>
        <dbReference type="EMBL" id="AVK05712.1"/>
    </source>
</evidence>
<dbReference type="EMBL" id="CP027169">
    <property type="protein sequence ID" value="AVK05712.1"/>
    <property type="molecule type" value="Genomic_DNA"/>
</dbReference>
<organism evidence="1 2">
    <name type="scientific">Pseudomonas paraeruginosa</name>
    <dbReference type="NCBI Taxonomy" id="2994495"/>
    <lineage>
        <taxon>Bacteria</taxon>
        <taxon>Pseudomonadati</taxon>
        <taxon>Pseudomonadota</taxon>
        <taxon>Gammaproteobacteria</taxon>
        <taxon>Pseudomonadales</taxon>
        <taxon>Pseudomonadaceae</taxon>
        <taxon>Pseudomonas</taxon>
    </lineage>
</organism>
<gene>
    <name evidence="1" type="ORF">CSB93_0152</name>
</gene>